<comment type="similarity">
    <text evidence="2">Belongs to the CRISPR-associated Csm5 family.</text>
</comment>
<accession>A0A7C5X3Z0</accession>
<sequence length="361" mass="42030">MRVRVKVLSPVHVGNGEKISRLEFLVEKGRLKVYKFDRIISTIERIANPQLKNNAYLWFKTSKDLRLEEFLKNFKLTLEPNYELEINGSLNSSSQVEEFIKTLEGPYIPGSELKGSIRHLIACAWFMDKPDLVIEKVKQLLDSGRADDRKEQDKAEKYLEELVFYPENETNAQFDVLKVLSIPDSQPLPYQSLRVEVPKLIGSNKPLFPCEALKEGVEFEMEININKNAYRGLETQRKLPEIGKHFSDENAFWNFLVECSRKFYSKLLDEEISFFKNRQPNTEEHLKKLKNYLNTGGVLLRLGKHEGILSTTLLLIVKEKDKALFDKFFRDTQKGAREQTNKTRRVNPQGLTFGWLLLERL</sequence>
<gene>
    <name evidence="8" type="primary">csm5</name>
    <name evidence="8" type="ORF">ENN04_03255</name>
</gene>
<dbReference type="GO" id="GO:0003723">
    <property type="term" value="F:RNA binding"/>
    <property type="evidence" value="ECO:0007669"/>
    <property type="project" value="UniProtKB-KW"/>
</dbReference>
<evidence type="ECO:0000313" key="8">
    <source>
        <dbReference type="EMBL" id="HHO73634.1"/>
    </source>
</evidence>
<dbReference type="InterPro" id="IPR010173">
    <property type="entry name" value="CRISPR-assoc_Csm5"/>
</dbReference>
<evidence type="ECO:0000256" key="3">
    <source>
        <dbReference type="ARBA" id="ARBA00016113"/>
    </source>
</evidence>
<dbReference type="EMBL" id="DSAC01000039">
    <property type="protein sequence ID" value="HHO73634.1"/>
    <property type="molecule type" value="Genomic_DNA"/>
</dbReference>
<name>A0A7C5X3Z0_9AQUI</name>
<proteinExistence type="inferred from homology"/>
<evidence type="ECO:0000256" key="4">
    <source>
        <dbReference type="ARBA" id="ARBA00022884"/>
    </source>
</evidence>
<dbReference type="Pfam" id="PF03787">
    <property type="entry name" value="RAMPs"/>
    <property type="match status" value="1"/>
</dbReference>
<evidence type="ECO:0000256" key="2">
    <source>
        <dbReference type="ARBA" id="ARBA00006680"/>
    </source>
</evidence>
<protein>
    <recommendedName>
        <fullName evidence="3">CRISPR system Cms protein Csm5</fullName>
    </recommendedName>
    <alternativeName>
        <fullName evidence="6">CRISPR type III A-associated protein Csm5</fullName>
    </alternativeName>
</protein>
<comment type="function">
    <text evidence="1">This subunit might be involved in maturation of a crRNA intermediate to its mature form.</text>
</comment>
<dbReference type="PANTHER" id="PTHR38007">
    <property type="entry name" value="CRISPR SYSTEM CMS PROTEIN CSM5"/>
    <property type="match status" value="1"/>
</dbReference>
<evidence type="ECO:0000256" key="6">
    <source>
        <dbReference type="ARBA" id="ARBA00031720"/>
    </source>
</evidence>
<evidence type="ECO:0000256" key="1">
    <source>
        <dbReference type="ARBA" id="ARBA00003088"/>
    </source>
</evidence>
<feature type="domain" description="CRISPR type III-associated protein" evidence="7">
    <location>
        <begin position="5"/>
        <end position="296"/>
    </location>
</feature>
<dbReference type="AlphaFoldDB" id="A0A7C5X3Z0"/>
<organism evidence="8">
    <name type="scientific">Thermocrinis ruber</name>
    <dbReference type="NCBI Taxonomy" id="75906"/>
    <lineage>
        <taxon>Bacteria</taxon>
        <taxon>Pseudomonadati</taxon>
        <taxon>Aquificota</taxon>
        <taxon>Aquificia</taxon>
        <taxon>Aquificales</taxon>
        <taxon>Aquificaceae</taxon>
        <taxon>Thermocrinis</taxon>
    </lineage>
</organism>
<keyword evidence="4" id="KW-0694">RNA-binding</keyword>
<dbReference type="PANTHER" id="PTHR38007:SF1">
    <property type="entry name" value="CRISPR SYSTEM CMS PROTEIN CSM5"/>
    <property type="match status" value="1"/>
</dbReference>
<evidence type="ECO:0000256" key="5">
    <source>
        <dbReference type="ARBA" id="ARBA00023118"/>
    </source>
</evidence>
<dbReference type="InterPro" id="IPR005537">
    <property type="entry name" value="RAMP_III_fam"/>
</dbReference>
<comment type="caution">
    <text evidence="8">The sequence shown here is derived from an EMBL/GenBank/DDBJ whole genome shotgun (WGS) entry which is preliminary data.</text>
</comment>
<keyword evidence="5" id="KW-0051">Antiviral defense</keyword>
<evidence type="ECO:0000259" key="7">
    <source>
        <dbReference type="Pfam" id="PF03787"/>
    </source>
</evidence>
<dbReference type="NCBIfam" id="TIGR01899">
    <property type="entry name" value="cas_TM1807_csm5"/>
    <property type="match status" value="1"/>
</dbReference>
<reference evidence="8" key="1">
    <citation type="journal article" date="2020" name="mSystems">
        <title>Genome- and Community-Level Interaction Insights into Carbon Utilization and Element Cycling Functions of Hydrothermarchaeota in Hydrothermal Sediment.</title>
        <authorList>
            <person name="Zhou Z."/>
            <person name="Liu Y."/>
            <person name="Xu W."/>
            <person name="Pan J."/>
            <person name="Luo Z.H."/>
            <person name="Li M."/>
        </authorList>
    </citation>
    <scope>NUCLEOTIDE SEQUENCE [LARGE SCALE GENOMIC DNA]</scope>
    <source>
        <strain evidence="8">SpSt-114</strain>
    </source>
</reference>
<dbReference type="GO" id="GO:0051607">
    <property type="term" value="P:defense response to virus"/>
    <property type="evidence" value="ECO:0007669"/>
    <property type="project" value="UniProtKB-KW"/>
</dbReference>